<dbReference type="Proteomes" id="UP000476176">
    <property type="component" value="Unassembled WGS sequence"/>
</dbReference>
<evidence type="ECO:0000313" key="12">
    <source>
        <dbReference type="Proteomes" id="UP000440367"/>
    </source>
</evidence>
<evidence type="ECO:0000313" key="14">
    <source>
        <dbReference type="Proteomes" id="UP000460718"/>
    </source>
</evidence>
<dbReference type="Proteomes" id="UP000440732">
    <property type="component" value="Unassembled WGS sequence"/>
</dbReference>
<evidence type="ECO:0000313" key="2">
    <source>
        <dbReference type="EMBL" id="KAE8935108.1"/>
    </source>
</evidence>
<dbReference type="EMBL" id="QXGB01000497">
    <property type="protein sequence ID" value="KAE9212799.1"/>
    <property type="molecule type" value="Genomic_DNA"/>
</dbReference>
<reference evidence="14 15" key="1">
    <citation type="submission" date="2018-09" db="EMBL/GenBank/DDBJ databases">
        <title>Genomic investigation of the strawberry pathogen Phytophthora fragariae indicates pathogenicity is determined by transcriptional variation in three key races.</title>
        <authorList>
            <person name="Adams T.M."/>
            <person name="Armitage A.D."/>
            <person name="Sobczyk M.K."/>
            <person name="Bates H.J."/>
            <person name="Dunwell J.M."/>
            <person name="Nellist C.F."/>
            <person name="Harrison R.J."/>
        </authorList>
    </citation>
    <scope>NUCLEOTIDE SEQUENCE [LARGE SCALE GENOMIC DNA]</scope>
    <source>
        <strain evidence="8 11">A4</strain>
        <strain evidence="7 12">BC-1</strain>
        <strain evidence="6 15">BC-23</strain>
        <strain evidence="5 10">NOV-27</strain>
        <strain evidence="4 13">NOV-5</strain>
        <strain evidence="2 9">NOV-9</strain>
        <strain evidence="3 14">SCRP245</strain>
    </source>
</reference>
<evidence type="ECO:0000313" key="6">
    <source>
        <dbReference type="EMBL" id="KAE9222647.1"/>
    </source>
</evidence>
<dbReference type="Proteomes" id="UP000437068">
    <property type="component" value="Unassembled WGS sequence"/>
</dbReference>
<dbReference type="Proteomes" id="UP000429523">
    <property type="component" value="Unassembled WGS sequence"/>
</dbReference>
<keyword evidence="10" id="KW-1185">Reference proteome</keyword>
<organism evidence="3 14">
    <name type="scientific">Phytophthora fragariae</name>
    <dbReference type="NCBI Taxonomy" id="53985"/>
    <lineage>
        <taxon>Eukaryota</taxon>
        <taxon>Sar</taxon>
        <taxon>Stramenopiles</taxon>
        <taxon>Oomycota</taxon>
        <taxon>Peronosporomycetes</taxon>
        <taxon>Peronosporales</taxon>
        <taxon>Peronosporaceae</taxon>
        <taxon>Phytophthora</taxon>
    </lineage>
</organism>
<evidence type="ECO:0000313" key="10">
    <source>
        <dbReference type="Proteomes" id="UP000433483"/>
    </source>
</evidence>
<comment type="caution">
    <text evidence="3">The sequence shown here is derived from an EMBL/GenBank/DDBJ whole genome shotgun (WGS) entry which is preliminary data.</text>
</comment>
<evidence type="ECO:0000313" key="7">
    <source>
        <dbReference type="EMBL" id="KAE9224112.1"/>
    </source>
</evidence>
<dbReference type="OrthoDB" id="10278794at2759"/>
<evidence type="ECO:0000313" key="8">
    <source>
        <dbReference type="EMBL" id="KAE9305641.1"/>
    </source>
</evidence>
<name>A0A6A3KB69_9STRA</name>
<proteinExistence type="predicted"/>
<dbReference type="Proteomes" id="UP000433483">
    <property type="component" value="Unassembled WGS sequence"/>
</dbReference>
<gene>
    <name evidence="8" type="ORF">PF001_g12502</name>
    <name evidence="7" type="ORF">PF002_g14797</name>
    <name evidence="6" type="ORF">PF004_g12738</name>
    <name evidence="5" type="ORF">PF005_g10446</name>
    <name evidence="4" type="ORF">PF006_g12418</name>
    <name evidence="2" type="ORF">PF009_g14930</name>
    <name evidence="3" type="ORF">PF011_g12352</name>
</gene>
<evidence type="ECO:0000313" key="13">
    <source>
        <dbReference type="Proteomes" id="UP000440732"/>
    </source>
</evidence>
<dbReference type="EMBL" id="QXGE01000698">
    <property type="protein sequence ID" value="KAE9305641.1"/>
    <property type="molecule type" value="Genomic_DNA"/>
</dbReference>
<accession>A0A6A3KB69</accession>
<evidence type="ECO:0000313" key="9">
    <source>
        <dbReference type="Proteomes" id="UP000429523"/>
    </source>
</evidence>
<evidence type="ECO:0000313" key="3">
    <source>
        <dbReference type="EMBL" id="KAE9004666.1"/>
    </source>
</evidence>
<feature type="domain" description="DUF7769" evidence="1">
    <location>
        <begin position="7"/>
        <end position="55"/>
    </location>
</feature>
<evidence type="ECO:0000313" key="4">
    <source>
        <dbReference type="EMBL" id="KAE9142475.1"/>
    </source>
</evidence>
<dbReference type="InterPro" id="IPR056671">
    <property type="entry name" value="DUF7769"/>
</dbReference>
<dbReference type="EMBL" id="QXGA01000698">
    <property type="protein sequence ID" value="KAE9142475.1"/>
    <property type="molecule type" value="Genomic_DNA"/>
</dbReference>
<dbReference type="Pfam" id="PF24964">
    <property type="entry name" value="DUF7769"/>
    <property type="match status" value="1"/>
</dbReference>
<dbReference type="EMBL" id="QXGC01000740">
    <property type="protein sequence ID" value="KAE9222647.1"/>
    <property type="molecule type" value="Genomic_DNA"/>
</dbReference>
<evidence type="ECO:0000313" key="15">
    <source>
        <dbReference type="Proteomes" id="UP000476176"/>
    </source>
</evidence>
<dbReference type="EMBL" id="QXGD01000802">
    <property type="protein sequence ID" value="KAE9224112.1"/>
    <property type="molecule type" value="Genomic_DNA"/>
</dbReference>
<dbReference type="EMBL" id="QXGF01000836">
    <property type="protein sequence ID" value="KAE8935108.1"/>
    <property type="molecule type" value="Genomic_DNA"/>
</dbReference>
<dbReference type="Proteomes" id="UP000460718">
    <property type="component" value="Unassembled WGS sequence"/>
</dbReference>
<evidence type="ECO:0000259" key="1">
    <source>
        <dbReference type="Pfam" id="PF24964"/>
    </source>
</evidence>
<dbReference type="Proteomes" id="UP000440367">
    <property type="component" value="Unassembled WGS sequence"/>
</dbReference>
<evidence type="ECO:0000313" key="11">
    <source>
        <dbReference type="Proteomes" id="UP000437068"/>
    </source>
</evidence>
<evidence type="ECO:0000313" key="5">
    <source>
        <dbReference type="EMBL" id="KAE9212799.1"/>
    </source>
</evidence>
<sequence length="86" mass="10188">MGVKQATNDERRALWETLLFRSKIGRLKRRDIKQAAADFGFGRSVLSRLWEREVRSMRDRVMAVVEARWNLRGRKKKDRAALCQKI</sequence>
<protein>
    <recommendedName>
        <fullName evidence="1">DUF7769 domain-containing protein</fullName>
    </recommendedName>
</protein>
<dbReference type="AlphaFoldDB" id="A0A6A3KB69"/>
<dbReference type="EMBL" id="QXFW01000716">
    <property type="protein sequence ID" value="KAE9004666.1"/>
    <property type="molecule type" value="Genomic_DNA"/>
</dbReference>